<sequence>MHIVVTIDVPDLDQGIAFYRDALGFEERVRPLPNFVIMTNGKARIGLMQKDAGTRPAPGSDDIRDYGRHWTPVHADFHVEEFEETLAAIVRAGGRAEQKAGGGALPDVAFCSDPFGHGFCLIGPRPEAS</sequence>
<dbReference type="Pfam" id="PF18029">
    <property type="entry name" value="Glyoxalase_6"/>
    <property type="match status" value="1"/>
</dbReference>
<dbReference type="RefSeq" id="WP_354144241.1">
    <property type="nucleotide sequence ID" value="NZ_JAZDQV010000004.1"/>
</dbReference>
<reference evidence="2 3" key="1">
    <citation type="submission" date="2024-01" db="EMBL/GenBank/DDBJ databases">
        <title>The genome sequence of Erythrobacteraceae sp. strain 1XM1-14.</title>
        <authorList>
            <person name="Liu Y."/>
        </authorList>
    </citation>
    <scope>NUCLEOTIDE SEQUENCE [LARGE SCALE GENOMIC DNA]</scope>
    <source>
        <strain evidence="2 3">1XM1-14</strain>
    </source>
</reference>
<comment type="caution">
    <text evidence="2">The sequence shown here is derived from an EMBL/GenBank/DDBJ whole genome shotgun (WGS) entry which is preliminary data.</text>
</comment>
<organism evidence="2 3">
    <name type="scientific">Altererythrobacter litoralis</name>
    <dbReference type="NCBI Taxonomy" id="3113904"/>
    <lineage>
        <taxon>Bacteria</taxon>
        <taxon>Pseudomonadati</taxon>
        <taxon>Pseudomonadota</taxon>
        <taxon>Alphaproteobacteria</taxon>
        <taxon>Sphingomonadales</taxon>
        <taxon>Erythrobacteraceae</taxon>
        <taxon>Altererythrobacter</taxon>
    </lineage>
</organism>
<name>A0ABU7GDF5_9SPHN</name>
<dbReference type="InterPro" id="IPR041581">
    <property type="entry name" value="Glyoxalase_6"/>
</dbReference>
<dbReference type="SUPFAM" id="SSF54593">
    <property type="entry name" value="Glyoxalase/Bleomycin resistance protein/Dihydroxybiphenyl dioxygenase"/>
    <property type="match status" value="1"/>
</dbReference>
<accession>A0ABU7GDF5</accession>
<keyword evidence="3" id="KW-1185">Reference proteome</keyword>
<dbReference type="InterPro" id="IPR029068">
    <property type="entry name" value="Glyas_Bleomycin-R_OHBP_Dase"/>
</dbReference>
<dbReference type="PROSITE" id="PS51819">
    <property type="entry name" value="VOC"/>
    <property type="match status" value="1"/>
</dbReference>
<proteinExistence type="predicted"/>
<evidence type="ECO:0000259" key="1">
    <source>
        <dbReference type="PROSITE" id="PS51819"/>
    </source>
</evidence>
<feature type="domain" description="VOC" evidence="1">
    <location>
        <begin position="1"/>
        <end position="124"/>
    </location>
</feature>
<dbReference type="EMBL" id="JAZDQV010000004">
    <property type="protein sequence ID" value="MEE1877132.1"/>
    <property type="molecule type" value="Genomic_DNA"/>
</dbReference>
<dbReference type="Proteomes" id="UP001343492">
    <property type="component" value="Unassembled WGS sequence"/>
</dbReference>
<evidence type="ECO:0000313" key="2">
    <source>
        <dbReference type="EMBL" id="MEE1877132.1"/>
    </source>
</evidence>
<dbReference type="Gene3D" id="3.10.180.10">
    <property type="entry name" value="2,3-Dihydroxybiphenyl 1,2-Dioxygenase, domain 1"/>
    <property type="match status" value="1"/>
</dbReference>
<protein>
    <submittedName>
        <fullName evidence="2">VOC family protein</fullName>
    </submittedName>
</protein>
<dbReference type="InterPro" id="IPR037523">
    <property type="entry name" value="VOC_core"/>
</dbReference>
<gene>
    <name evidence="2" type="ORF">VRS74_05475</name>
</gene>
<evidence type="ECO:0000313" key="3">
    <source>
        <dbReference type="Proteomes" id="UP001343492"/>
    </source>
</evidence>